<feature type="compositionally biased region" description="Low complexity" evidence="1">
    <location>
        <begin position="49"/>
        <end position="59"/>
    </location>
</feature>
<dbReference type="Proteomes" id="UP000823749">
    <property type="component" value="Chromosome 8"/>
</dbReference>
<dbReference type="InterPro" id="IPR011009">
    <property type="entry name" value="Kinase-like_dom_sf"/>
</dbReference>
<keyword evidence="3" id="KW-1185">Reference proteome</keyword>
<protein>
    <recommendedName>
        <fullName evidence="4">Protein kinase domain-containing protein</fullName>
    </recommendedName>
</protein>
<evidence type="ECO:0000313" key="3">
    <source>
        <dbReference type="Proteomes" id="UP000823749"/>
    </source>
</evidence>
<organism evidence="2 3">
    <name type="scientific">Rhododendron griersonianum</name>
    <dbReference type="NCBI Taxonomy" id="479676"/>
    <lineage>
        <taxon>Eukaryota</taxon>
        <taxon>Viridiplantae</taxon>
        <taxon>Streptophyta</taxon>
        <taxon>Embryophyta</taxon>
        <taxon>Tracheophyta</taxon>
        <taxon>Spermatophyta</taxon>
        <taxon>Magnoliopsida</taxon>
        <taxon>eudicotyledons</taxon>
        <taxon>Gunneridae</taxon>
        <taxon>Pentapetalae</taxon>
        <taxon>asterids</taxon>
        <taxon>Ericales</taxon>
        <taxon>Ericaceae</taxon>
        <taxon>Ericoideae</taxon>
        <taxon>Rhodoreae</taxon>
        <taxon>Rhododendron</taxon>
    </lineage>
</organism>
<comment type="caution">
    <text evidence="2">The sequence shown here is derived from an EMBL/GenBank/DDBJ whole genome shotgun (WGS) entry which is preliminary data.</text>
</comment>
<reference evidence="2" key="1">
    <citation type="submission" date="2020-08" db="EMBL/GenBank/DDBJ databases">
        <title>Plant Genome Project.</title>
        <authorList>
            <person name="Zhang R.-G."/>
        </authorList>
    </citation>
    <scope>NUCLEOTIDE SEQUENCE</scope>
    <source>
        <strain evidence="2">WSP0</strain>
        <tissue evidence="2">Leaf</tissue>
    </source>
</reference>
<dbReference type="Gene3D" id="1.10.510.10">
    <property type="entry name" value="Transferase(Phosphotransferase) domain 1"/>
    <property type="match status" value="1"/>
</dbReference>
<evidence type="ECO:0000313" key="2">
    <source>
        <dbReference type="EMBL" id="KAG5534446.1"/>
    </source>
</evidence>
<dbReference type="AlphaFoldDB" id="A0AAV6J0E4"/>
<evidence type="ECO:0008006" key="4">
    <source>
        <dbReference type="Google" id="ProtNLM"/>
    </source>
</evidence>
<evidence type="ECO:0000256" key="1">
    <source>
        <dbReference type="SAM" id="MobiDB-lite"/>
    </source>
</evidence>
<feature type="region of interest" description="Disordered" evidence="1">
    <location>
        <begin position="49"/>
        <end position="70"/>
    </location>
</feature>
<accession>A0AAV6J0E4</accession>
<dbReference type="EMBL" id="JACTNZ010000008">
    <property type="protein sequence ID" value="KAG5534446.1"/>
    <property type="molecule type" value="Genomic_DNA"/>
</dbReference>
<gene>
    <name evidence="2" type="ORF">RHGRI_022545</name>
</gene>
<name>A0AAV6J0E4_9ERIC</name>
<proteinExistence type="predicted"/>
<sequence>MDKEKTSYTEAGSVAGTLGYIAPECFLTGEATKQPDVYVVACDLEQGSMSSTSISTGSGPCTVAPRPDIN</sequence>
<dbReference type="SUPFAM" id="SSF56112">
    <property type="entry name" value="Protein kinase-like (PK-like)"/>
    <property type="match status" value="1"/>
</dbReference>